<protein>
    <submittedName>
        <fullName evidence="1">Uncharacterized protein</fullName>
    </submittedName>
</protein>
<dbReference type="EMBL" id="BNDW01000117">
    <property type="protein sequence ID" value="GHI27287.1"/>
    <property type="molecule type" value="Genomic_DNA"/>
</dbReference>
<sequence length="78" mass="8594">MRCSRPTIDSAAFTALLALPPHQAARLLEVQAAGTTNRDLQQATADALGEVYFRQGRSRAHGLDVELTDTEQFAFELY</sequence>
<proteinExistence type="predicted"/>
<reference evidence="1" key="1">
    <citation type="submission" date="2024-05" db="EMBL/GenBank/DDBJ databases">
        <title>Whole genome shotgun sequence of Streptomyces hydrogenans NBRC 13475.</title>
        <authorList>
            <person name="Komaki H."/>
            <person name="Tamura T."/>
        </authorList>
    </citation>
    <scope>NUCLEOTIDE SEQUENCE</scope>
    <source>
        <strain evidence="1">NBRC 13475</strain>
    </source>
</reference>
<name>A0ABQ3PQJ1_9ACTN</name>
<keyword evidence="2" id="KW-1185">Reference proteome</keyword>
<gene>
    <name evidence="1" type="ORF">Shyd_86580</name>
</gene>
<accession>A0ABQ3PQJ1</accession>
<organism evidence="1 2">
    <name type="scientific">Streptomyces hydrogenans</name>
    <dbReference type="NCBI Taxonomy" id="1873719"/>
    <lineage>
        <taxon>Bacteria</taxon>
        <taxon>Bacillati</taxon>
        <taxon>Actinomycetota</taxon>
        <taxon>Actinomycetes</taxon>
        <taxon>Kitasatosporales</taxon>
        <taxon>Streptomycetaceae</taxon>
        <taxon>Streptomyces</taxon>
    </lineage>
</organism>
<evidence type="ECO:0000313" key="1">
    <source>
        <dbReference type="EMBL" id="GHI27287.1"/>
    </source>
</evidence>
<comment type="caution">
    <text evidence="1">The sequence shown here is derived from an EMBL/GenBank/DDBJ whole genome shotgun (WGS) entry which is preliminary data.</text>
</comment>
<evidence type="ECO:0000313" key="2">
    <source>
        <dbReference type="Proteomes" id="UP001052739"/>
    </source>
</evidence>
<dbReference type="Proteomes" id="UP001052739">
    <property type="component" value="Unassembled WGS sequence"/>
</dbReference>